<dbReference type="CDD" id="cd00430">
    <property type="entry name" value="PLPDE_III_AR"/>
    <property type="match status" value="1"/>
</dbReference>
<dbReference type="RefSeq" id="WP_300961473.1">
    <property type="nucleotide sequence ID" value="NZ_JAUHJR010000005.1"/>
</dbReference>
<feature type="active site" description="Proton acceptor; specific for D-alanine" evidence="4">
    <location>
        <position position="46"/>
    </location>
</feature>
<proteinExistence type="inferred from homology"/>
<dbReference type="EMBL" id="JAUHJR010000005">
    <property type="protein sequence ID" value="MDN4162305.1"/>
    <property type="molecule type" value="Genomic_DNA"/>
</dbReference>
<comment type="caution">
    <text evidence="6">The sequence shown here is derived from an EMBL/GenBank/DDBJ whole genome shotgun (WGS) entry which is preliminary data.</text>
</comment>
<dbReference type="PANTHER" id="PTHR30511">
    <property type="entry name" value="ALANINE RACEMASE"/>
    <property type="match status" value="1"/>
</dbReference>
<comment type="function">
    <text evidence="4">Catalyzes the interconversion of L-alanine and D-alanine. May also act on other amino acids.</text>
</comment>
<dbReference type="Proteomes" id="UP001168537">
    <property type="component" value="Unassembled WGS sequence"/>
</dbReference>
<dbReference type="SUPFAM" id="SSF51419">
    <property type="entry name" value="PLP-binding barrel"/>
    <property type="match status" value="1"/>
</dbReference>
<comment type="catalytic activity">
    <reaction evidence="4">
        <text>L-alanine = D-alanine</text>
        <dbReference type="Rhea" id="RHEA:20249"/>
        <dbReference type="ChEBI" id="CHEBI:57416"/>
        <dbReference type="ChEBI" id="CHEBI:57972"/>
        <dbReference type="EC" id="5.1.1.1"/>
    </reaction>
</comment>
<dbReference type="InterPro" id="IPR009006">
    <property type="entry name" value="Ala_racemase/Decarboxylase_C"/>
</dbReference>
<dbReference type="InterPro" id="IPR001608">
    <property type="entry name" value="Ala_racemase_N"/>
</dbReference>
<feature type="modified residue" description="N6-(pyridoxal phosphate)lysine" evidence="4">
    <location>
        <position position="46"/>
    </location>
</feature>
<evidence type="ECO:0000256" key="3">
    <source>
        <dbReference type="ARBA" id="ARBA00023235"/>
    </source>
</evidence>
<keyword evidence="2 4" id="KW-0663">Pyridoxal phosphate</keyword>
<dbReference type="NCBIfam" id="TIGR00492">
    <property type="entry name" value="alr"/>
    <property type="match status" value="1"/>
</dbReference>
<gene>
    <name evidence="6" type="primary">alr</name>
    <name evidence="6" type="ORF">QWY29_13145</name>
</gene>
<dbReference type="InterPro" id="IPR011079">
    <property type="entry name" value="Ala_racemase_C"/>
</dbReference>
<dbReference type="InterPro" id="IPR029066">
    <property type="entry name" value="PLP-binding_barrel"/>
</dbReference>
<dbReference type="Pfam" id="PF00842">
    <property type="entry name" value="Ala_racemase_C"/>
    <property type="match status" value="1"/>
</dbReference>
<comment type="pathway">
    <text evidence="4">Amino-acid biosynthesis; D-alanine biosynthesis; D-alanine from L-alanine: step 1/1.</text>
</comment>
<dbReference type="Gene3D" id="3.20.20.10">
    <property type="entry name" value="Alanine racemase"/>
    <property type="match status" value="1"/>
</dbReference>
<dbReference type="PANTHER" id="PTHR30511:SF0">
    <property type="entry name" value="ALANINE RACEMASE, CATABOLIC-RELATED"/>
    <property type="match status" value="1"/>
</dbReference>
<reference evidence="6" key="1">
    <citation type="submission" date="2023-06" db="EMBL/GenBank/DDBJ databases">
        <title>Draft genome sequence of Nocardioides sp. SOB72.</title>
        <authorList>
            <person name="Zhang G."/>
        </authorList>
    </citation>
    <scope>NUCLEOTIDE SEQUENCE</scope>
    <source>
        <strain evidence="6">SOB72</strain>
    </source>
</reference>
<feature type="binding site" evidence="4">
    <location>
        <position position="316"/>
    </location>
    <ligand>
        <name>substrate</name>
    </ligand>
</feature>
<keyword evidence="3 4" id="KW-0413">Isomerase</keyword>
<evidence type="ECO:0000256" key="2">
    <source>
        <dbReference type="ARBA" id="ARBA00022898"/>
    </source>
</evidence>
<protein>
    <recommendedName>
        <fullName evidence="4">Alanine racemase</fullName>
        <ecNumber evidence="4">5.1.1.1</ecNumber>
    </recommendedName>
</protein>
<accession>A0ABT8EVY0</accession>
<keyword evidence="7" id="KW-1185">Reference proteome</keyword>
<feature type="binding site" evidence="4">
    <location>
        <position position="140"/>
    </location>
    <ligand>
        <name>substrate</name>
    </ligand>
</feature>
<dbReference type="Pfam" id="PF01168">
    <property type="entry name" value="Ala_racemase_N"/>
    <property type="match status" value="1"/>
</dbReference>
<evidence type="ECO:0000256" key="1">
    <source>
        <dbReference type="ARBA" id="ARBA00001933"/>
    </source>
</evidence>
<evidence type="ECO:0000256" key="4">
    <source>
        <dbReference type="HAMAP-Rule" id="MF_01201"/>
    </source>
</evidence>
<organism evidence="6 7">
    <name type="scientific">Nocardioides abyssi</name>
    <dbReference type="NCBI Taxonomy" id="3058370"/>
    <lineage>
        <taxon>Bacteria</taxon>
        <taxon>Bacillati</taxon>
        <taxon>Actinomycetota</taxon>
        <taxon>Actinomycetes</taxon>
        <taxon>Propionibacteriales</taxon>
        <taxon>Nocardioidaceae</taxon>
        <taxon>Nocardioides</taxon>
    </lineage>
</organism>
<dbReference type="SMART" id="SM01005">
    <property type="entry name" value="Ala_racemase_C"/>
    <property type="match status" value="1"/>
</dbReference>
<evidence type="ECO:0000259" key="5">
    <source>
        <dbReference type="SMART" id="SM01005"/>
    </source>
</evidence>
<feature type="domain" description="Alanine racemase C-terminal" evidence="5">
    <location>
        <begin position="247"/>
        <end position="376"/>
    </location>
</feature>
<comment type="cofactor">
    <cofactor evidence="1 4">
        <name>pyridoxal 5'-phosphate</name>
        <dbReference type="ChEBI" id="CHEBI:597326"/>
    </cofactor>
</comment>
<feature type="active site" description="Proton acceptor; specific for L-alanine" evidence="4">
    <location>
        <position position="268"/>
    </location>
</feature>
<dbReference type="PRINTS" id="PR00992">
    <property type="entry name" value="ALARACEMASE"/>
</dbReference>
<evidence type="ECO:0000313" key="7">
    <source>
        <dbReference type="Proteomes" id="UP001168537"/>
    </source>
</evidence>
<dbReference type="SUPFAM" id="SSF50621">
    <property type="entry name" value="Alanine racemase C-terminal domain-like"/>
    <property type="match status" value="1"/>
</dbReference>
<evidence type="ECO:0000313" key="6">
    <source>
        <dbReference type="EMBL" id="MDN4162305.1"/>
    </source>
</evidence>
<dbReference type="HAMAP" id="MF_01201">
    <property type="entry name" value="Ala_racemase"/>
    <property type="match status" value="1"/>
</dbReference>
<sequence length="385" mass="39248">MSATCASVPLAGVSSGPLLQVDLAAVGANTRLLADRAAGDLMAVVKADGFGHGAVDVARTALAHGATWLGVTSLAEALALRAAGLRAPVLSWLNPVDADWSAAVSSGVDVAVPGLEHLAAVVAAPGRARVHLHVDAGMARDGAAPATWAALCAAARRSERQGRVEVVGVMGHLGCADDPGDACNERGRTRFAWALETARAAGLRPRHRHLAATAATLTDPRSHHTMSRVGAGLVGIDPSGTTALRGALTLTAPAVSVRRVPAGTPVGYGHDHRTDRPTHLALVPVGYADGLPRAASGRAEVLVAGRRRPLVGRVSMDQVVVDLGERPVDLGATVTLLGPGDAGEPTAADWADWSGTIPHEVVTGLGAATRLQRRTTGAAHLRSLA</sequence>
<dbReference type="InterPro" id="IPR000821">
    <property type="entry name" value="Ala_racemase"/>
</dbReference>
<comment type="similarity">
    <text evidence="4">Belongs to the alanine racemase family.</text>
</comment>
<dbReference type="EC" id="5.1.1.1" evidence="4"/>
<dbReference type="Gene3D" id="2.40.37.10">
    <property type="entry name" value="Lyase, Ornithine Decarboxylase, Chain A, domain 1"/>
    <property type="match status" value="1"/>
</dbReference>
<dbReference type="GO" id="GO:0008784">
    <property type="term" value="F:alanine racemase activity"/>
    <property type="evidence" value="ECO:0007669"/>
    <property type="project" value="UniProtKB-EC"/>
</dbReference>
<name>A0ABT8EVY0_9ACTN</name>